<evidence type="ECO:0000256" key="9">
    <source>
        <dbReference type="ARBA" id="ARBA00033032"/>
    </source>
</evidence>
<evidence type="ECO:0000313" key="13">
    <source>
        <dbReference type="Proteomes" id="UP000694424"/>
    </source>
</evidence>
<evidence type="ECO:0000256" key="7">
    <source>
        <dbReference type="ARBA" id="ARBA00023054"/>
    </source>
</evidence>
<organism evidence="12 13">
    <name type="scientific">Apteryx owenii</name>
    <name type="common">Little spotted kiwi</name>
    <dbReference type="NCBI Taxonomy" id="8824"/>
    <lineage>
        <taxon>Eukaryota</taxon>
        <taxon>Metazoa</taxon>
        <taxon>Chordata</taxon>
        <taxon>Craniata</taxon>
        <taxon>Vertebrata</taxon>
        <taxon>Euteleostomi</taxon>
        <taxon>Archelosauria</taxon>
        <taxon>Archosauria</taxon>
        <taxon>Dinosauria</taxon>
        <taxon>Saurischia</taxon>
        <taxon>Theropoda</taxon>
        <taxon>Coelurosauria</taxon>
        <taxon>Aves</taxon>
        <taxon>Palaeognathae</taxon>
        <taxon>Apterygiformes</taxon>
        <taxon>Apterygidae</taxon>
        <taxon>Apteryx</taxon>
    </lineage>
</organism>
<feature type="coiled-coil region" evidence="10">
    <location>
        <begin position="271"/>
        <end position="305"/>
    </location>
</feature>
<reference evidence="12" key="2">
    <citation type="submission" date="2025-09" db="UniProtKB">
        <authorList>
            <consortium name="Ensembl"/>
        </authorList>
    </citation>
    <scope>IDENTIFICATION</scope>
</reference>
<reference evidence="12" key="1">
    <citation type="submission" date="2025-08" db="UniProtKB">
        <authorList>
            <consortium name="Ensembl"/>
        </authorList>
    </citation>
    <scope>IDENTIFICATION</scope>
</reference>
<evidence type="ECO:0000256" key="3">
    <source>
        <dbReference type="ARBA" id="ARBA00005599"/>
    </source>
</evidence>
<dbReference type="PANTHER" id="PTHR21470:SF2">
    <property type="entry name" value="RAB6-INTERACTING GOLGIN"/>
    <property type="match status" value="1"/>
</dbReference>
<evidence type="ECO:0000256" key="4">
    <source>
        <dbReference type="ARBA" id="ARBA00014130"/>
    </source>
</evidence>
<evidence type="ECO:0000256" key="2">
    <source>
        <dbReference type="ARBA" id="ARBA00004555"/>
    </source>
</evidence>
<dbReference type="PANTHER" id="PTHR21470">
    <property type="entry name" value="RAB6-INTERACTING PROTEIN GORAB"/>
    <property type="match status" value="1"/>
</dbReference>
<accession>A0A8B9PTB8</accession>
<evidence type="ECO:0000256" key="10">
    <source>
        <dbReference type="SAM" id="Coils"/>
    </source>
</evidence>
<feature type="compositionally biased region" description="Basic residues" evidence="11">
    <location>
        <begin position="48"/>
        <end position="58"/>
    </location>
</feature>
<dbReference type="AlphaFoldDB" id="A0A8B9PTB8"/>
<dbReference type="InterPro" id="IPR007033">
    <property type="entry name" value="GORAB"/>
</dbReference>
<keyword evidence="7 10" id="KW-0175">Coiled coil</keyword>
<sequence length="391" mass="43804">MPVRGQPLSPPRLCAPSSPWAGATPRAAHRADSSYTQKLSESSEQQRRSHTVNKSRKQLQREKALQQQCQKLGVQDGAASVLPEQLLSVPEHKPCHSQQPVAPPQPPSKGDQRQHDSQDQRKELGLGDPCNGNENAQNFPAKPNLKVEKKKVEFQEKSRWEILQQEQRLMEEKNKRKKALLAKAIAERSKRTQAETVKLKRIQKELQALDDMVSADIGILRNRIDQASLDYSYARKRYDKAESEYVAAKLDLQHKTEIKEHLTEHLCTIIQQNELRKARKLEELMQQLEVEADEESLELEIEVERMLQQQEAEAGRQASQSQNHAGTAKETPTPSATARGSENTGRAAASAAISEQLVQSENSHIKSLSSMDSQTQAVTVTPGDRPACSDT</sequence>
<evidence type="ECO:0000313" key="12">
    <source>
        <dbReference type="Ensembl" id="ENSAOWP00000017220.1"/>
    </source>
</evidence>
<dbReference type="Ensembl" id="ENSAOWT00000019541.1">
    <property type="protein sequence ID" value="ENSAOWP00000017220.1"/>
    <property type="gene ID" value="ENSAOWG00000011771.1"/>
</dbReference>
<keyword evidence="5" id="KW-0963">Cytoplasm</keyword>
<feature type="compositionally biased region" description="Basic and acidic residues" evidence="11">
    <location>
        <begin position="110"/>
        <end position="125"/>
    </location>
</feature>
<proteinExistence type="inferred from homology"/>
<name>A0A8B9PTB8_APTOW</name>
<evidence type="ECO:0000256" key="5">
    <source>
        <dbReference type="ARBA" id="ARBA00022490"/>
    </source>
</evidence>
<dbReference type="GO" id="GO:0005794">
    <property type="term" value="C:Golgi apparatus"/>
    <property type="evidence" value="ECO:0007669"/>
    <property type="project" value="UniProtKB-SubCell"/>
</dbReference>
<feature type="compositionally biased region" description="Polar residues" evidence="11">
    <location>
        <begin position="308"/>
        <end position="344"/>
    </location>
</feature>
<comment type="subcellular location">
    <subcellularLocation>
        <location evidence="1">Cytoplasm</location>
    </subcellularLocation>
    <subcellularLocation>
        <location evidence="2">Golgi apparatus</location>
    </subcellularLocation>
</comment>
<feature type="region of interest" description="Disordered" evidence="11">
    <location>
        <begin position="1"/>
        <end position="141"/>
    </location>
</feature>
<feature type="compositionally biased region" description="Polar residues" evidence="11">
    <location>
        <begin position="33"/>
        <end position="43"/>
    </location>
</feature>
<dbReference type="Proteomes" id="UP000694424">
    <property type="component" value="Unplaced"/>
</dbReference>
<feature type="compositionally biased region" description="Polar residues" evidence="11">
    <location>
        <begin position="356"/>
        <end position="379"/>
    </location>
</feature>
<keyword evidence="6" id="KW-0333">Golgi apparatus</keyword>
<evidence type="ECO:0000256" key="6">
    <source>
        <dbReference type="ARBA" id="ARBA00023034"/>
    </source>
</evidence>
<keyword evidence="13" id="KW-1185">Reference proteome</keyword>
<dbReference type="Pfam" id="PF04949">
    <property type="entry name" value="Transcrip_act"/>
    <property type="match status" value="1"/>
</dbReference>
<dbReference type="GO" id="GO:1905515">
    <property type="term" value="P:non-motile cilium assembly"/>
    <property type="evidence" value="ECO:0007669"/>
    <property type="project" value="TreeGrafter"/>
</dbReference>
<evidence type="ECO:0000256" key="11">
    <source>
        <dbReference type="SAM" id="MobiDB-lite"/>
    </source>
</evidence>
<comment type="similarity">
    <text evidence="3">Belongs to the GORAB family.</text>
</comment>
<evidence type="ECO:0000256" key="8">
    <source>
        <dbReference type="ARBA" id="ARBA00032512"/>
    </source>
</evidence>
<feature type="region of interest" description="Disordered" evidence="11">
    <location>
        <begin position="308"/>
        <end position="391"/>
    </location>
</feature>
<evidence type="ECO:0000256" key="1">
    <source>
        <dbReference type="ARBA" id="ARBA00004496"/>
    </source>
</evidence>
<protein>
    <recommendedName>
        <fullName evidence="4">RAB6-interacting golgin</fullName>
    </recommendedName>
    <alternativeName>
        <fullName evidence="9">N-terminal kinase-like-binding protein 1</fullName>
    </alternativeName>
    <alternativeName>
        <fullName evidence="8">SCY1-like 1-binding protein 1</fullName>
    </alternativeName>
</protein>